<keyword evidence="4 8" id="KW-0548">Nucleotidyltransferase</keyword>
<dbReference type="SUPFAM" id="SSF57783">
    <property type="entry name" value="Zinc beta-ribbon"/>
    <property type="match status" value="1"/>
</dbReference>
<evidence type="ECO:0000256" key="5">
    <source>
        <dbReference type="ARBA" id="ARBA00022705"/>
    </source>
</evidence>
<dbReference type="GO" id="GO:0006269">
    <property type="term" value="P:DNA replication, synthesis of primer"/>
    <property type="evidence" value="ECO:0007669"/>
    <property type="project" value="UniProtKB-KW"/>
</dbReference>
<dbReference type="EC" id="2.7.7.-" evidence="8"/>
<dbReference type="CDD" id="cd01029">
    <property type="entry name" value="TOPRIM_primases"/>
    <property type="match status" value="1"/>
</dbReference>
<dbReference type="AlphaFoldDB" id="A0A379IJT3"/>
<evidence type="ECO:0000256" key="3">
    <source>
        <dbReference type="ARBA" id="ARBA00022679"/>
    </source>
</evidence>
<dbReference type="InterPro" id="IPR034154">
    <property type="entry name" value="TOPRIM_DnaG/twinkle"/>
</dbReference>
<evidence type="ECO:0000313" key="9">
    <source>
        <dbReference type="Proteomes" id="UP000255125"/>
    </source>
</evidence>
<gene>
    <name evidence="8" type="primary">traC</name>
    <name evidence="8" type="ORF">NCTC10392_05062</name>
</gene>
<dbReference type="GO" id="GO:0003677">
    <property type="term" value="F:DNA binding"/>
    <property type="evidence" value="ECO:0007669"/>
    <property type="project" value="InterPro"/>
</dbReference>
<dbReference type="GO" id="GO:0016779">
    <property type="term" value="F:nucleotidyltransferase activity"/>
    <property type="evidence" value="ECO:0007669"/>
    <property type="project" value="UniProtKB-KW"/>
</dbReference>
<dbReference type="Gene3D" id="3.90.580.10">
    <property type="entry name" value="Zinc finger, CHC2-type domain"/>
    <property type="match status" value="1"/>
</dbReference>
<feature type="domain" description="Toprim" evidence="7">
    <location>
        <begin position="250"/>
        <end position="349"/>
    </location>
</feature>
<keyword evidence="5" id="KW-0235">DNA replication</keyword>
<dbReference type="OrthoDB" id="9763644at2"/>
<dbReference type="InterPro" id="IPR006171">
    <property type="entry name" value="TOPRIM_dom"/>
</dbReference>
<evidence type="ECO:0000259" key="7">
    <source>
        <dbReference type="Pfam" id="PF13362"/>
    </source>
</evidence>
<protein>
    <submittedName>
        <fullName evidence="8">TOPRIM domain-containing protein</fullName>
        <ecNumber evidence="8">2.7.7.-</ecNumber>
    </submittedName>
</protein>
<accession>A0A379IJT3</accession>
<organism evidence="8 9">
    <name type="scientific">Pseudomonas fluorescens</name>
    <dbReference type="NCBI Taxonomy" id="294"/>
    <lineage>
        <taxon>Bacteria</taxon>
        <taxon>Pseudomonadati</taxon>
        <taxon>Pseudomonadota</taxon>
        <taxon>Gammaproteobacteria</taxon>
        <taxon>Pseudomonadales</taxon>
        <taxon>Pseudomonadaceae</taxon>
        <taxon>Pseudomonas</taxon>
    </lineage>
</organism>
<evidence type="ECO:0000313" key="8">
    <source>
        <dbReference type="EMBL" id="SUD33663.1"/>
    </source>
</evidence>
<dbReference type="RefSeq" id="WP_115284380.1">
    <property type="nucleotide sequence ID" value="NZ_UGUS01000002.1"/>
</dbReference>
<keyword evidence="2" id="KW-0639">Primosome</keyword>
<dbReference type="GO" id="GO:0008270">
    <property type="term" value="F:zinc ion binding"/>
    <property type="evidence" value="ECO:0007669"/>
    <property type="project" value="InterPro"/>
</dbReference>
<evidence type="ECO:0000256" key="2">
    <source>
        <dbReference type="ARBA" id="ARBA00022515"/>
    </source>
</evidence>
<dbReference type="EMBL" id="UGUS01000002">
    <property type="protein sequence ID" value="SUD33663.1"/>
    <property type="molecule type" value="Genomic_DNA"/>
</dbReference>
<sequence>MRIKQPANKRGPAAFGLKKVSAGKLALAPIHVEIQRIAGAALPAADNLLADWLPDGTRKGKEYWPTNPVRGDRKPGSFSINLHTGKWNDFASGDKGGDLVSLLAYLRGCSQTEAARILAGQLGLQFGGDHKRDLVDEEVARQRMARQREQRQQQDNEETRAKWEEAAASARRDWALAGPANPNHPYMVRKRIKPHHLRQLGSELLVPIYWRGELVSLQRILSDGTKLFLSGGRISGCYCLFGRIEPGIELFIVEGIATAATLHEQTGKPIAAAMSAANLLPAGLELKRLHPNLVLVVGGDDDRAKEAEGKPNSGKLAAIHAAAMLDQKYVLPAWPEDAPLHLSDFNDLAVLLEDRE</sequence>
<dbReference type="GO" id="GO:1990077">
    <property type="term" value="C:primosome complex"/>
    <property type="evidence" value="ECO:0007669"/>
    <property type="project" value="UniProtKB-KW"/>
</dbReference>
<evidence type="ECO:0000256" key="4">
    <source>
        <dbReference type="ARBA" id="ARBA00022695"/>
    </source>
</evidence>
<reference evidence="8 9" key="1">
    <citation type="submission" date="2018-06" db="EMBL/GenBank/DDBJ databases">
        <authorList>
            <consortium name="Pathogen Informatics"/>
            <person name="Doyle S."/>
        </authorList>
    </citation>
    <scope>NUCLEOTIDE SEQUENCE [LARGE SCALE GENOMIC DNA]</scope>
    <source>
        <strain evidence="8 9">NCTC10392</strain>
    </source>
</reference>
<keyword evidence="6" id="KW-0804">Transcription</keyword>
<keyword evidence="1" id="KW-0240">DNA-directed RNA polymerase</keyword>
<name>A0A379IJT3_PSEFL</name>
<keyword evidence="3 8" id="KW-0808">Transferase</keyword>
<dbReference type="GO" id="GO:0000428">
    <property type="term" value="C:DNA-directed RNA polymerase complex"/>
    <property type="evidence" value="ECO:0007669"/>
    <property type="project" value="UniProtKB-KW"/>
</dbReference>
<evidence type="ECO:0000256" key="6">
    <source>
        <dbReference type="ARBA" id="ARBA00023163"/>
    </source>
</evidence>
<dbReference type="InterPro" id="IPR036977">
    <property type="entry name" value="DNA_primase_Znf_CHC2"/>
</dbReference>
<dbReference type="Pfam" id="PF13362">
    <property type="entry name" value="Toprim_3"/>
    <property type="match status" value="1"/>
</dbReference>
<evidence type="ECO:0000256" key="1">
    <source>
        <dbReference type="ARBA" id="ARBA00022478"/>
    </source>
</evidence>
<dbReference type="Proteomes" id="UP000255125">
    <property type="component" value="Unassembled WGS sequence"/>
</dbReference>
<proteinExistence type="predicted"/>